<accession>A0A6A3T802</accession>
<dbReference type="Proteomes" id="UP000440732">
    <property type="component" value="Unassembled WGS sequence"/>
</dbReference>
<organism evidence="4 15">
    <name type="scientific">Phytophthora fragariae</name>
    <dbReference type="NCBI Taxonomy" id="53985"/>
    <lineage>
        <taxon>Eukaryota</taxon>
        <taxon>Sar</taxon>
        <taxon>Stramenopiles</taxon>
        <taxon>Oomycota</taxon>
        <taxon>Peronosporomycetes</taxon>
        <taxon>Peronosporales</taxon>
        <taxon>Peronosporaceae</taxon>
        <taxon>Phytophthora</taxon>
    </lineage>
</organism>
<dbReference type="Proteomes" id="UP000429523">
    <property type="component" value="Unassembled WGS sequence"/>
</dbReference>
<dbReference type="Proteomes" id="UP000476176">
    <property type="component" value="Unassembled WGS sequence"/>
</dbReference>
<name>A0A6A3T802_9STRA</name>
<dbReference type="Proteomes" id="UP000460718">
    <property type="component" value="Unassembled WGS sequence"/>
</dbReference>
<evidence type="ECO:0000313" key="12">
    <source>
        <dbReference type="Proteomes" id="UP000437068"/>
    </source>
</evidence>
<dbReference type="EMBL" id="QXFX01002115">
    <property type="protein sequence ID" value="KAE9080548.1"/>
    <property type="molecule type" value="Genomic_DNA"/>
</dbReference>
<evidence type="ECO:0000313" key="14">
    <source>
        <dbReference type="Proteomes" id="UP000440732"/>
    </source>
</evidence>
<evidence type="ECO:0000313" key="13">
    <source>
        <dbReference type="Proteomes" id="UP000440367"/>
    </source>
</evidence>
<evidence type="ECO:0000313" key="7">
    <source>
        <dbReference type="EMBL" id="KAE9249695.1"/>
    </source>
</evidence>
<dbReference type="AlphaFoldDB" id="A0A6A3T802"/>
<dbReference type="EMBL" id="QXGA01000107">
    <property type="protein sequence ID" value="KAE9152385.1"/>
    <property type="molecule type" value="Genomic_DNA"/>
</dbReference>
<dbReference type="Proteomes" id="UP000488956">
    <property type="component" value="Unassembled WGS sequence"/>
</dbReference>
<dbReference type="EMBL" id="QXGB01002124">
    <property type="protein sequence ID" value="KAE9181302.1"/>
    <property type="molecule type" value="Genomic_DNA"/>
</dbReference>
<evidence type="ECO:0000313" key="2">
    <source>
        <dbReference type="EMBL" id="KAE9025070.1"/>
    </source>
</evidence>
<dbReference type="EMBL" id="QXGC01000102">
    <property type="protein sequence ID" value="KAE9249695.1"/>
    <property type="molecule type" value="Genomic_DNA"/>
</dbReference>
<keyword evidence="11" id="KW-1185">Reference proteome</keyword>
<dbReference type="Proteomes" id="UP000437068">
    <property type="component" value="Unassembled WGS sequence"/>
</dbReference>
<protein>
    <submittedName>
        <fullName evidence="4">Uncharacterized protein</fullName>
    </submittedName>
</protein>
<dbReference type="EMBL" id="QXGF01000134">
    <property type="protein sequence ID" value="KAE8946038.1"/>
    <property type="molecule type" value="Genomic_DNA"/>
</dbReference>
<evidence type="ECO:0000313" key="8">
    <source>
        <dbReference type="EMBL" id="KAE9250877.1"/>
    </source>
</evidence>
<evidence type="ECO:0000313" key="16">
    <source>
        <dbReference type="Proteomes" id="UP000460718"/>
    </source>
</evidence>
<dbReference type="Proteomes" id="UP000441208">
    <property type="component" value="Unassembled WGS sequence"/>
</dbReference>
<reference evidence="10 11" key="1">
    <citation type="submission" date="2018-08" db="EMBL/GenBank/DDBJ databases">
        <title>Genomic investigation of the strawberry pathogen Phytophthora fragariae indicates pathogenicity is determined by transcriptional variation in three key races.</title>
        <authorList>
            <person name="Adams T.M."/>
            <person name="Armitage A.D."/>
            <person name="Sobczyk M.K."/>
            <person name="Bates H.J."/>
            <person name="Dunwell J.M."/>
            <person name="Nellist C.F."/>
            <person name="Harrison R.J."/>
        </authorList>
    </citation>
    <scope>NUCLEOTIDE SEQUENCE [LARGE SCALE GENOMIC DNA]</scope>
    <source>
        <strain evidence="9 12">A4</strain>
        <strain evidence="8 13">BC-1</strain>
        <strain evidence="7 17">BC-23</strain>
        <strain evidence="6 11">NOV-27</strain>
        <strain evidence="5 14">NOV-5</strain>
        <strain evidence="4 15">NOV-71</strain>
        <strain evidence="1 10">NOV-9</strain>
        <strain evidence="3 18">ONT-3</strain>
        <strain evidence="2 16">SCRP245</strain>
    </source>
</reference>
<dbReference type="Proteomes" id="UP000433483">
    <property type="component" value="Unassembled WGS sequence"/>
</dbReference>
<evidence type="ECO:0000313" key="3">
    <source>
        <dbReference type="EMBL" id="KAE9080548.1"/>
    </source>
</evidence>
<evidence type="ECO:0000313" key="15">
    <source>
        <dbReference type="Proteomes" id="UP000441208"/>
    </source>
</evidence>
<dbReference type="Proteomes" id="UP000440367">
    <property type="component" value="Unassembled WGS sequence"/>
</dbReference>
<evidence type="ECO:0000313" key="4">
    <source>
        <dbReference type="EMBL" id="KAE9131652.1"/>
    </source>
</evidence>
<evidence type="ECO:0000313" key="17">
    <source>
        <dbReference type="Proteomes" id="UP000476176"/>
    </source>
</evidence>
<proteinExistence type="predicted"/>
<evidence type="ECO:0000313" key="18">
    <source>
        <dbReference type="Proteomes" id="UP000488956"/>
    </source>
</evidence>
<evidence type="ECO:0000313" key="5">
    <source>
        <dbReference type="EMBL" id="KAE9152385.1"/>
    </source>
</evidence>
<sequence>MWCFNRYLRRPAMLFCCCSNLSLSHFDPPLIIRDKYNPNKRPFRTNLRTKINFTCFEYGVSRFWS</sequence>
<comment type="caution">
    <text evidence="4">The sequence shown here is derived from an EMBL/GenBank/DDBJ whole genome shotgun (WGS) entry which is preliminary data.</text>
</comment>
<evidence type="ECO:0000313" key="11">
    <source>
        <dbReference type="Proteomes" id="UP000433483"/>
    </source>
</evidence>
<evidence type="ECO:0000313" key="10">
    <source>
        <dbReference type="Proteomes" id="UP000429523"/>
    </source>
</evidence>
<gene>
    <name evidence="9" type="ORF">PF001_g22208</name>
    <name evidence="8" type="ORF">PF002_g4554</name>
    <name evidence="7" type="ORF">PF004_g3265</name>
    <name evidence="6" type="ORF">PF005_g22939</name>
    <name evidence="5" type="ORF">PF006_g3377</name>
    <name evidence="4" type="ORF">PF007_g4026</name>
    <name evidence="1" type="ORF">PF009_g4315</name>
    <name evidence="3" type="ORF">PF010_g22338</name>
    <name evidence="2" type="ORF">PF011_g3199</name>
</gene>
<dbReference type="EMBL" id="QXGE01002114">
    <property type="protein sequence ID" value="KAE9284791.1"/>
    <property type="molecule type" value="Genomic_DNA"/>
</dbReference>
<evidence type="ECO:0000313" key="9">
    <source>
        <dbReference type="EMBL" id="KAE9284791.1"/>
    </source>
</evidence>
<dbReference type="EMBL" id="QXGD01000142">
    <property type="protein sequence ID" value="KAE9250877.1"/>
    <property type="molecule type" value="Genomic_DNA"/>
</dbReference>
<dbReference type="EMBL" id="QXFZ01000125">
    <property type="protein sequence ID" value="KAE9131652.1"/>
    <property type="molecule type" value="Genomic_DNA"/>
</dbReference>
<evidence type="ECO:0000313" key="1">
    <source>
        <dbReference type="EMBL" id="KAE8946038.1"/>
    </source>
</evidence>
<evidence type="ECO:0000313" key="6">
    <source>
        <dbReference type="EMBL" id="KAE9181302.1"/>
    </source>
</evidence>
<dbReference type="EMBL" id="QXFW01000104">
    <property type="protein sequence ID" value="KAE9025070.1"/>
    <property type="molecule type" value="Genomic_DNA"/>
</dbReference>